<dbReference type="Pfam" id="PF01551">
    <property type="entry name" value="Peptidase_M23"/>
    <property type="match status" value="1"/>
</dbReference>
<evidence type="ECO:0000256" key="2">
    <source>
        <dbReference type="SAM" id="Coils"/>
    </source>
</evidence>
<feature type="coiled-coil region" evidence="2">
    <location>
        <begin position="30"/>
        <end position="120"/>
    </location>
</feature>
<dbReference type="PANTHER" id="PTHR21666:SF289">
    <property type="entry name" value="L-ALA--D-GLU ENDOPEPTIDASE"/>
    <property type="match status" value="1"/>
</dbReference>
<name>A0A2M7XFC8_9BACT</name>
<dbReference type="Gene3D" id="6.10.250.3150">
    <property type="match status" value="1"/>
</dbReference>
<evidence type="ECO:0000256" key="1">
    <source>
        <dbReference type="ARBA" id="ARBA00022729"/>
    </source>
</evidence>
<dbReference type="GO" id="GO:0004222">
    <property type="term" value="F:metalloendopeptidase activity"/>
    <property type="evidence" value="ECO:0007669"/>
    <property type="project" value="TreeGrafter"/>
</dbReference>
<comment type="caution">
    <text evidence="4">The sequence shown here is derived from an EMBL/GenBank/DDBJ whole genome shotgun (WGS) entry which is preliminary data.</text>
</comment>
<gene>
    <name evidence="4" type="ORF">CO173_02195</name>
</gene>
<dbReference type="Proteomes" id="UP000231263">
    <property type="component" value="Unassembled WGS sequence"/>
</dbReference>
<sequence>MRKILYIILLIIISTTMSGGHLVFAQNAEVDSLNSEISNKKSEIDSINSKMDTYKKKIQELSSKSANLRNDIELIENQTALAKLDIEATRANIKKQQLEIEEIDKQITEETATIENQKAMLEEMLFELHKSDKIGLVQVLFSSQDFNQMFTEIENLESVNKGLNKALTTSKAAKDGLETNKAGRQERLDGLVSLEADLKQKINTLTANEEAKNTLIAETQSSEAEYRIMMSELRQEQQYITTQISKLQAEIEAKIRNSDNSADLGDPGVFIDPVPSAVTTAIFHDPTYPFRNLFEHSGHDLAAPTGTPIRASAPGVVAWTKRGRDYGNYVIIIHEGGFSTLYAHMSAFNVKQDQFVARGDIIGYVGSTGFSTGPHLHFEVRLNGIPVDPRNYVPGLK</sequence>
<accession>A0A2M7XFC8</accession>
<protein>
    <recommendedName>
        <fullName evidence="3">M23ase beta-sheet core domain-containing protein</fullName>
    </recommendedName>
</protein>
<evidence type="ECO:0000259" key="3">
    <source>
        <dbReference type="Pfam" id="PF01551"/>
    </source>
</evidence>
<dbReference type="Gene3D" id="2.70.70.10">
    <property type="entry name" value="Glucose Permease (Domain IIA)"/>
    <property type="match status" value="1"/>
</dbReference>
<organism evidence="4 5">
    <name type="scientific">Candidatus Uhrbacteria bacterium CG_4_9_14_3_um_filter_41_35</name>
    <dbReference type="NCBI Taxonomy" id="1975034"/>
    <lineage>
        <taxon>Bacteria</taxon>
        <taxon>Candidatus Uhriibacteriota</taxon>
    </lineage>
</organism>
<evidence type="ECO:0000313" key="5">
    <source>
        <dbReference type="Proteomes" id="UP000231263"/>
    </source>
</evidence>
<evidence type="ECO:0000313" key="4">
    <source>
        <dbReference type="EMBL" id="PJA46555.1"/>
    </source>
</evidence>
<dbReference type="InterPro" id="IPR016047">
    <property type="entry name" value="M23ase_b-sheet_dom"/>
</dbReference>
<dbReference type="InterPro" id="IPR050570">
    <property type="entry name" value="Cell_wall_metabolism_enzyme"/>
</dbReference>
<dbReference type="SUPFAM" id="SSF51261">
    <property type="entry name" value="Duplicated hybrid motif"/>
    <property type="match status" value="1"/>
</dbReference>
<dbReference type="InterPro" id="IPR011055">
    <property type="entry name" value="Dup_hybrid_motif"/>
</dbReference>
<feature type="domain" description="M23ase beta-sheet core" evidence="3">
    <location>
        <begin position="295"/>
        <end position="389"/>
    </location>
</feature>
<keyword evidence="1" id="KW-0732">Signal</keyword>
<proteinExistence type="predicted"/>
<keyword evidence="2" id="KW-0175">Coiled coil</keyword>
<dbReference type="AlphaFoldDB" id="A0A2M7XFC8"/>
<dbReference type="EMBL" id="PFWT01000009">
    <property type="protein sequence ID" value="PJA46555.1"/>
    <property type="molecule type" value="Genomic_DNA"/>
</dbReference>
<reference evidence="5" key="1">
    <citation type="submission" date="2017-09" db="EMBL/GenBank/DDBJ databases">
        <title>Depth-based differentiation of microbial function through sediment-hosted aquifers and enrichment of novel symbionts in the deep terrestrial subsurface.</title>
        <authorList>
            <person name="Probst A.J."/>
            <person name="Ladd B."/>
            <person name="Jarett J.K."/>
            <person name="Geller-Mcgrath D.E."/>
            <person name="Sieber C.M.K."/>
            <person name="Emerson J.B."/>
            <person name="Anantharaman K."/>
            <person name="Thomas B.C."/>
            <person name="Malmstrom R."/>
            <person name="Stieglmeier M."/>
            <person name="Klingl A."/>
            <person name="Woyke T."/>
            <person name="Ryan C.M."/>
            <person name="Banfield J.F."/>
        </authorList>
    </citation>
    <scope>NUCLEOTIDE SEQUENCE [LARGE SCALE GENOMIC DNA]</scope>
</reference>
<dbReference type="CDD" id="cd12797">
    <property type="entry name" value="M23_peptidase"/>
    <property type="match status" value="1"/>
</dbReference>
<dbReference type="PANTHER" id="PTHR21666">
    <property type="entry name" value="PEPTIDASE-RELATED"/>
    <property type="match status" value="1"/>
</dbReference>